<dbReference type="EC" id="2.7.7.7" evidence="1"/>
<evidence type="ECO:0000256" key="1">
    <source>
        <dbReference type="ARBA" id="ARBA00012417"/>
    </source>
</evidence>
<dbReference type="InterPro" id="IPR008921">
    <property type="entry name" value="DNA_pol3_clamp-load_cplx_C"/>
</dbReference>
<dbReference type="GO" id="GO:0006261">
    <property type="term" value="P:DNA-templated DNA replication"/>
    <property type="evidence" value="ECO:0007669"/>
    <property type="project" value="TreeGrafter"/>
</dbReference>
<accession>A0A7V5NWK4</accession>
<comment type="similarity">
    <text evidence="6">Belongs to the DNA polymerase HolA subunit family.</text>
</comment>
<dbReference type="SUPFAM" id="SSF48019">
    <property type="entry name" value="post-AAA+ oligomerization domain-like"/>
    <property type="match status" value="1"/>
</dbReference>
<keyword evidence="5" id="KW-0239">DNA-directed DNA polymerase</keyword>
<gene>
    <name evidence="8" type="ORF">ENK01_01245</name>
</gene>
<dbReference type="NCBIfam" id="TIGR01128">
    <property type="entry name" value="holA"/>
    <property type="match status" value="1"/>
</dbReference>
<protein>
    <recommendedName>
        <fullName evidence="1">DNA-directed DNA polymerase</fullName>
        <ecNumber evidence="1">2.7.7.7</ecNumber>
    </recommendedName>
</protein>
<organism evidence="8">
    <name type="scientific">Hellea balneolensis</name>
    <dbReference type="NCBI Taxonomy" id="287478"/>
    <lineage>
        <taxon>Bacteria</taxon>
        <taxon>Pseudomonadati</taxon>
        <taxon>Pseudomonadota</taxon>
        <taxon>Alphaproteobacteria</taxon>
        <taxon>Maricaulales</taxon>
        <taxon>Robiginitomaculaceae</taxon>
        <taxon>Hellea</taxon>
    </lineage>
</organism>
<proteinExistence type="inferred from homology"/>
<dbReference type="SUPFAM" id="SSF52540">
    <property type="entry name" value="P-loop containing nucleoside triphosphate hydrolases"/>
    <property type="match status" value="1"/>
</dbReference>
<evidence type="ECO:0000256" key="4">
    <source>
        <dbReference type="ARBA" id="ARBA00022705"/>
    </source>
</evidence>
<dbReference type="AlphaFoldDB" id="A0A7V5NWK4"/>
<comment type="catalytic activity">
    <reaction evidence="7">
        <text>DNA(n) + a 2'-deoxyribonucleoside 5'-triphosphate = DNA(n+1) + diphosphate</text>
        <dbReference type="Rhea" id="RHEA:22508"/>
        <dbReference type="Rhea" id="RHEA-COMP:17339"/>
        <dbReference type="Rhea" id="RHEA-COMP:17340"/>
        <dbReference type="ChEBI" id="CHEBI:33019"/>
        <dbReference type="ChEBI" id="CHEBI:61560"/>
        <dbReference type="ChEBI" id="CHEBI:173112"/>
        <dbReference type="EC" id="2.7.7.7"/>
    </reaction>
</comment>
<dbReference type="InterPro" id="IPR027417">
    <property type="entry name" value="P-loop_NTPase"/>
</dbReference>
<keyword evidence="2" id="KW-0808">Transferase</keyword>
<evidence type="ECO:0000256" key="3">
    <source>
        <dbReference type="ARBA" id="ARBA00022695"/>
    </source>
</evidence>
<dbReference type="Gene3D" id="1.10.8.60">
    <property type="match status" value="1"/>
</dbReference>
<dbReference type="InterPro" id="IPR005790">
    <property type="entry name" value="DNA_polIII_delta"/>
</dbReference>
<reference evidence="8" key="1">
    <citation type="journal article" date="2020" name="mSystems">
        <title>Genome- and Community-Level Interaction Insights into Carbon Utilization and Element Cycling Functions of Hydrothermarchaeota in Hydrothermal Sediment.</title>
        <authorList>
            <person name="Zhou Z."/>
            <person name="Liu Y."/>
            <person name="Xu W."/>
            <person name="Pan J."/>
            <person name="Luo Z.H."/>
            <person name="Li M."/>
        </authorList>
    </citation>
    <scope>NUCLEOTIDE SEQUENCE [LARGE SCALE GENOMIC DNA]</scope>
    <source>
        <strain evidence="8">HyVt-538</strain>
    </source>
</reference>
<dbReference type="EMBL" id="DROP01000085">
    <property type="protein sequence ID" value="HHI88552.1"/>
    <property type="molecule type" value="Genomic_DNA"/>
</dbReference>
<evidence type="ECO:0000256" key="6">
    <source>
        <dbReference type="ARBA" id="ARBA00034754"/>
    </source>
</evidence>
<dbReference type="Gene3D" id="1.20.272.10">
    <property type="match status" value="1"/>
</dbReference>
<dbReference type="Proteomes" id="UP000885806">
    <property type="component" value="Unassembled WGS sequence"/>
</dbReference>
<name>A0A7V5NWK4_9PROT</name>
<evidence type="ECO:0000313" key="8">
    <source>
        <dbReference type="EMBL" id="HHI88552.1"/>
    </source>
</evidence>
<keyword evidence="4" id="KW-0235">DNA replication</keyword>
<dbReference type="GO" id="GO:0003677">
    <property type="term" value="F:DNA binding"/>
    <property type="evidence" value="ECO:0007669"/>
    <property type="project" value="InterPro"/>
</dbReference>
<dbReference type="PANTHER" id="PTHR34388:SF1">
    <property type="entry name" value="DNA POLYMERASE III SUBUNIT DELTA"/>
    <property type="match status" value="1"/>
</dbReference>
<dbReference type="Gene3D" id="3.40.50.300">
    <property type="entry name" value="P-loop containing nucleotide triphosphate hydrolases"/>
    <property type="match status" value="1"/>
</dbReference>
<evidence type="ECO:0000256" key="5">
    <source>
        <dbReference type="ARBA" id="ARBA00022932"/>
    </source>
</evidence>
<keyword evidence="3" id="KW-0548">Nucleotidyltransferase</keyword>
<dbReference type="GO" id="GO:0009360">
    <property type="term" value="C:DNA polymerase III complex"/>
    <property type="evidence" value="ECO:0007669"/>
    <property type="project" value="TreeGrafter"/>
</dbReference>
<evidence type="ECO:0000256" key="7">
    <source>
        <dbReference type="ARBA" id="ARBA00049244"/>
    </source>
</evidence>
<comment type="caution">
    <text evidence="8">The sequence shown here is derived from an EMBL/GenBank/DDBJ whole genome shotgun (WGS) entry which is preliminary data.</text>
</comment>
<dbReference type="PANTHER" id="PTHR34388">
    <property type="entry name" value="DNA POLYMERASE III SUBUNIT DELTA"/>
    <property type="match status" value="1"/>
</dbReference>
<dbReference type="GO" id="GO:0003887">
    <property type="term" value="F:DNA-directed DNA polymerase activity"/>
    <property type="evidence" value="ECO:0007669"/>
    <property type="project" value="UniProtKB-KW"/>
</dbReference>
<sequence>MKLSGARATAWLRQAAQDCPGLLLFGPDAGLCAERAERVSKQWISDPDDAFAVTVLSADDLASDPARLADEMVAQSLLGETRLIRVRLSHEKSGAALAKAIKVLDERPETCAARLIMEAGDLPPRSAIRKAFEAAKHFIAIPCYADSQADIAGLVRTTLDDLNIKIDRDGLDAFVPLLEGDRRLARSEIEKLALYKGYGQEDGAVVTLADIRAVAAGVGADGLDDIVFAAMSGQTSVMDASLRRALSGKTSAHGVLAALGRHITRLHQARVKMQSGASASEAMNALRPPVFALRKAAFAEALHIWPEPALARAIARSSETERAMKSTGAAAEALLGRLLLALSNYAARRRRS</sequence>
<evidence type="ECO:0000256" key="2">
    <source>
        <dbReference type="ARBA" id="ARBA00022679"/>
    </source>
</evidence>